<dbReference type="PANTHER" id="PTHR30566">
    <property type="entry name" value="YNAI-RELATED MECHANOSENSITIVE ION CHANNEL"/>
    <property type="match status" value="1"/>
</dbReference>
<comment type="similarity">
    <text evidence="2">Belongs to the MscS (TC 1.A.23) family.</text>
</comment>
<dbReference type="InterPro" id="IPR006685">
    <property type="entry name" value="MscS_channel_2nd"/>
</dbReference>
<dbReference type="InterPro" id="IPR011014">
    <property type="entry name" value="MscS_channel_TM-2"/>
</dbReference>
<comment type="subcellular location">
    <subcellularLocation>
        <location evidence="1">Membrane</location>
        <topology evidence="1">Multi-pass membrane protein</topology>
    </subcellularLocation>
</comment>
<feature type="transmembrane region" description="Helical" evidence="6">
    <location>
        <begin position="53"/>
        <end position="71"/>
    </location>
</feature>
<evidence type="ECO:0000256" key="3">
    <source>
        <dbReference type="ARBA" id="ARBA00022692"/>
    </source>
</evidence>
<keyword evidence="5 6" id="KW-0472">Membrane</keyword>
<dbReference type="SUPFAM" id="SSF50182">
    <property type="entry name" value="Sm-like ribonucleoproteins"/>
    <property type="match status" value="1"/>
</dbReference>
<feature type="transmembrane region" description="Helical" evidence="6">
    <location>
        <begin position="6"/>
        <end position="32"/>
    </location>
</feature>
<dbReference type="Proteomes" id="UP001595818">
    <property type="component" value="Unassembled WGS sequence"/>
</dbReference>
<dbReference type="SUPFAM" id="SSF82861">
    <property type="entry name" value="Mechanosensitive channel protein MscS (YggB), transmembrane region"/>
    <property type="match status" value="1"/>
</dbReference>
<feature type="domain" description="Mechanosensitive ion channel MscS" evidence="7">
    <location>
        <begin position="179"/>
        <end position="245"/>
    </location>
</feature>
<feature type="transmembrane region" description="Helical" evidence="6">
    <location>
        <begin position="157"/>
        <end position="176"/>
    </location>
</feature>
<protein>
    <submittedName>
        <fullName evidence="8">Mechanosensitive ion channel family protein</fullName>
    </submittedName>
</protein>
<keyword evidence="9" id="KW-1185">Reference proteome</keyword>
<keyword evidence="4 6" id="KW-1133">Transmembrane helix</keyword>
<dbReference type="Pfam" id="PF00924">
    <property type="entry name" value="MS_channel_2nd"/>
    <property type="match status" value="1"/>
</dbReference>
<dbReference type="InterPro" id="IPR010920">
    <property type="entry name" value="LSM_dom_sf"/>
</dbReference>
<gene>
    <name evidence="8" type="ORF">ACFPFU_23940</name>
</gene>
<evidence type="ECO:0000256" key="6">
    <source>
        <dbReference type="SAM" id="Phobius"/>
    </source>
</evidence>
<evidence type="ECO:0000256" key="4">
    <source>
        <dbReference type="ARBA" id="ARBA00022989"/>
    </source>
</evidence>
<dbReference type="InterPro" id="IPR023408">
    <property type="entry name" value="MscS_beta-dom_sf"/>
</dbReference>
<reference evidence="9" key="1">
    <citation type="journal article" date="2019" name="Int. J. Syst. Evol. Microbiol.">
        <title>The Global Catalogue of Microorganisms (GCM) 10K type strain sequencing project: providing services to taxonomists for standard genome sequencing and annotation.</title>
        <authorList>
            <consortium name="The Broad Institute Genomics Platform"/>
            <consortium name="The Broad Institute Genome Sequencing Center for Infectious Disease"/>
            <person name="Wu L."/>
            <person name="Ma J."/>
        </authorList>
    </citation>
    <scope>NUCLEOTIDE SEQUENCE [LARGE SCALE GENOMIC DNA]</scope>
    <source>
        <strain evidence="9">CGMCC 4.7466</strain>
    </source>
</reference>
<comment type="caution">
    <text evidence="8">The sequence shown here is derived from an EMBL/GenBank/DDBJ whole genome shotgun (WGS) entry which is preliminary data.</text>
</comment>
<dbReference type="Gene3D" id="2.30.30.60">
    <property type="match status" value="1"/>
</dbReference>
<evidence type="ECO:0000313" key="8">
    <source>
        <dbReference type="EMBL" id="MFC4874777.1"/>
    </source>
</evidence>
<dbReference type="Gene3D" id="1.10.287.1260">
    <property type="match status" value="1"/>
</dbReference>
<dbReference type="PANTHER" id="PTHR30566:SF25">
    <property type="entry name" value="INNER MEMBRANE PROTEIN"/>
    <property type="match status" value="1"/>
</dbReference>
<evidence type="ECO:0000256" key="2">
    <source>
        <dbReference type="ARBA" id="ARBA00008017"/>
    </source>
</evidence>
<evidence type="ECO:0000256" key="5">
    <source>
        <dbReference type="ARBA" id="ARBA00023136"/>
    </source>
</evidence>
<evidence type="ECO:0000313" key="9">
    <source>
        <dbReference type="Proteomes" id="UP001595818"/>
    </source>
</evidence>
<dbReference type="RefSeq" id="WP_377068954.1">
    <property type="nucleotide sequence ID" value="NZ_JBHSJJ010000022.1"/>
</dbReference>
<dbReference type="EMBL" id="JBHSJJ010000022">
    <property type="protein sequence ID" value="MFC4874777.1"/>
    <property type="molecule type" value="Genomic_DNA"/>
</dbReference>
<evidence type="ECO:0000259" key="7">
    <source>
        <dbReference type="Pfam" id="PF00924"/>
    </source>
</evidence>
<feature type="transmembrane region" description="Helical" evidence="6">
    <location>
        <begin position="83"/>
        <end position="103"/>
    </location>
</feature>
<proteinExistence type="inferred from homology"/>
<feature type="transmembrane region" description="Helical" evidence="6">
    <location>
        <begin position="130"/>
        <end position="151"/>
    </location>
</feature>
<accession>A0ABV9T7R2</accession>
<keyword evidence="3 6" id="KW-0812">Transmembrane</keyword>
<sequence length="357" mass="41352">MMLNEKAIFVIVTLFILAFSHVVLYFSFKYIAGFFYKPRTEKGKIALLKFSKSLKWGLFFVIFPIFEPYFSPDDLVYIKDQPIFIVLFIVNLTWIIIELSNVLRHSFLERYAYDKADNLKERRILTQVGFIRKIFLIVVVVLAFAAILMNFESARKVGAGLLTSAGIVGIIIGFAAQKSIANLLAGFQIAFTQPIRIDDVVVVEGEWGRVEEINLTYVVVRIWDQRRLVLPITYFLETPFQNWTRTTADIWGTVFLYVDHTVPVQDLKKKLKEILDNTPLWDRKVQVLQVTDVKERTVELRCLMSAVDSPTAFDLRCLVRERMLTYIQEKYPLSLPKTRVLMEKDSLEENPQPPFSG</sequence>
<name>A0ABV9T7R2_9BACT</name>
<organism evidence="8 9">
    <name type="scientific">Negadavirga shengliensis</name>
    <dbReference type="NCBI Taxonomy" id="1389218"/>
    <lineage>
        <taxon>Bacteria</taxon>
        <taxon>Pseudomonadati</taxon>
        <taxon>Bacteroidota</taxon>
        <taxon>Cytophagia</taxon>
        <taxon>Cytophagales</taxon>
        <taxon>Cyclobacteriaceae</taxon>
        <taxon>Negadavirga</taxon>
    </lineage>
</organism>
<evidence type="ECO:0000256" key="1">
    <source>
        <dbReference type="ARBA" id="ARBA00004141"/>
    </source>
</evidence>